<sequence length="136" mass="15598">MITIAATEFNYAFFLKLLKFGLVGFVGLIVDFSITYICKEKLKIHKYVSSSLGFSIATATNYQLNRLWTFGRHDAATMMQFGKYFMICLVGLALSNILIYLLNDKLKWNFYVAKGCAIVIVSLWNFFANYLYTFAT</sequence>
<evidence type="ECO:0000256" key="1">
    <source>
        <dbReference type="ARBA" id="ARBA00004141"/>
    </source>
</evidence>
<keyword evidence="3 6" id="KW-0812">Transmembrane</keyword>
<evidence type="ECO:0000259" key="7">
    <source>
        <dbReference type="Pfam" id="PF04138"/>
    </source>
</evidence>
<reference evidence="9" key="1">
    <citation type="submission" date="2017-04" db="EMBL/GenBank/DDBJ databases">
        <authorList>
            <person name="Varghese N."/>
            <person name="Submissions S."/>
        </authorList>
    </citation>
    <scope>NUCLEOTIDE SEQUENCE [LARGE SCALE GENOMIC DNA]</scope>
    <source>
        <strain evidence="9">DSM 12126</strain>
    </source>
</reference>
<evidence type="ECO:0000256" key="6">
    <source>
        <dbReference type="SAM" id="Phobius"/>
    </source>
</evidence>
<feature type="transmembrane region" description="Helical" evidence="6">
    <location>
        <begin position="20"/>
        <end position="38"/>
    </location>
</feature>
<dbReference type="InterPro" id="IPR007267">
    <property type="entry name" value="GtrA_DPMS_TM"/>
</dbReference>
<name>A0A1W2DZL1_9SPHI</name>
<accession>A0A1W2DZL1</accession>
<evidence type="ECO:0000313" key="9">
    <source>
        <dbReference type="Proteomes" id="UP000192756"/>
    </source>
</evidence>
<proteinExistence type="inferred from homology"/>
<evidence type="ECO:0000256" key="5">
    <source>
        <dbReference type="ARBA" id="ARBA00023136"/>
    </source>
</evidence>
<dbReference type="STRING" id="151894.SAMN04488524_4314"/>
<dbReference type="GO" id="GO:0000271">
    <property type="term" value="P:polysaccharide biosynthetic process"/>
    <property type="evidence" value="ECO:0007669"/>
    <property type="project" value="InterPro"/>
</dbReference>
<keyword evidence="9" id="KW-1185">Reference proteome</keyword>
<dbReference type="RefSeq" id="WP_084241106.1">
    <property type="nucleotide sequence ID" value="NZ_FWXT01000004.1"/>
</dbReference>
<keyword evidence="4 6" id="KW-1133">Transmembrane helix</keyword>
<evidence type="ECO:0000256" key="4">
    <source>
        <dbReference type="ARBA" id="ARBA00022989"/>
    </source>
</evidence>
<comment type="subcellular location">
    <subcellularLocation>
        <location evidence="1">Membrane</location>
        <topology evidence="1">Multi-pass membrane protein</topology>
    </subcellularLocation>
</comment>
<dbReference type="EMBL" id="FWXT01000004">
    <property type="protein sequence ID" value="SMD02889.1"/>
    <property type="molecule type" value="Genomic_DNA"/>
</dbReference>
<keyword evidence="5 6" id="KW-0472">Membrane</keyword>
<evidence type="ECO:0000256" key="2">
    <source>
        <dbReference type="ARBA" id="ARBA00009399"/>
    </source>
</evidence>
<organism evidence="8 9">
    <name type="scientific">Pedobacter africanus</name>
    <dbReference type="NCBI Taxonomy" id="151894"/>
    <lineage>
        <taxon>Bacteria</taxon>
        <taxon>Pseudomonadati</taxon>
        <taxon>Bacteroidota</taxon>
        <taxon>Sphingobacteriia</taxon>
        <taxon>Sphingobacteriales</taxon>
        <taxon>Sphingobacteriaceae</taxon>
        <taxon>Pedobacter</taxon>
    </lineage>
</organism>
<dbReference type="PANTHER" id="PTHR38459:SF1">
    <property type="entry name" value="PROPHAGE BACTOPRENOL-LINKED GLUCOSE TRANSLOCASE HOMOLOG"/>
    <property type="match status" value="1"/>
</dbReference>
<gene>
    <name evidence="8" type="ORF">SAMN04488524_4314</name>
</gene>
<feature type="transmembrane region" description="Helical" evidence="6">
    <location>
        <begin position="84"/>
        <end position="103"/>
    </location>
</feature>
<dbReference type="OrthoDB" id="9812049at2"/>
<dbReference type="PANTHER" id="PTHR38459">
    <property type="entry name" value="PROPHAGE BACTOPRENOL-LINKED GLUCOSE TRANSLOCASE HOMOLOG"/>
    <property type="match status" value="1"/>
</dbReference>
<protein>
    <submittedName>
        <fullName evidence="8">Putative flippase GtrA (Transmembrane translocase of bactoprenol-linked glucose)</fullName>
    </submittedName>
</protein>
<dbReference type="InterPro" id="IPR051401">
    <property type="entry name" value="GtrA_CellWall_Glycosyl"/>
</dbReference>
<evidence type="ECO:0000256" key="3">
    <source>
        <dbReference type="ARBA" id="ARBA00022692"/>
    </source>
</evidence>
<evidence type="ECO:0000313" key="8">
    <source>
        <dbReference type="EMBL" id="SMD02889.1"/>
    </source>
</evidence>
<feature type="transmembrane region" description="Helical" evidence="6">
    <location>
        <begin position="110"/>
        <end position="132"/>
    </location>
</feature>
<comment type="similarity">
    <text evidence="2">Belongs to the GtrA family.</text>
</comment>
<dbReference type="Pfam" id="PF04138">
    <property type="entry name" value="GtrA_DPMS_TM"/>
    <property type="match status" value="1"/>
</dbReference>
<dbReference type="GO" id="GO:0005886">
    <property type="term" value="C:plasma membrane"/>
    <property type="evidence" value="ECO:0007669"/>
    <property type="project" value="TreeGrafter"/>
</dbReference>
<dbReference type="AlphaFoldDB" id="A0A1W2DZL1"/>
<dbReference type="Proteomes" id="UP000192756">
    <property type="component" value="Unassembled WGS sequence"/>
</dbReference>
<feature type="domain" description="GtrA/DPMS transmembrane" evidence="7">
    <location>
        <begin position="19"/>
        <end position="134"/>
    </location>
</feature>